<gene>
    <name evidence="1" type="ORF">ACOLOM_LOCUS234</name>
</gene>
<organism evidence="1 2">
    <name type="scientific">Acaulospora colombiana</name>
    <dbReference type="NCBI Taxonomy" id="27376"/>
    <lineage>
        <taxon>Eukaryota</taxon>
        <taxon>Fungi</taxon>
        <taxon>Fungi incertae sedis</taxon>
        <taxon>Mucoromycota</taxon>
        <taxon>Glomeromycotina</taxon>
        <taxon>Glomeromycetes</taxon>
        <taxon>Diversisporales</taxon>
        <taxon>Acaulosporaceae</taxon>
        <taxon>Acaulospora</taxon>
    </lineage>
</organism>
<evidence type="ECO:0000313" key="1">
    <source>
        <dbReference type="EMBL" id="CAG8441120.1"/>
    </source>
</evidence>
<comment type="caution">
    <text evidence="1">The sequence shown here is derived from an EMBL/GenBank/DDBJ whole genome shotgun (WGS) entry which is preliminary data.</text>
</comment>
<accession>A0ACA9JXG8</accession>
<name>A0ACA9JXG8_9GLOM</name>
<dbReference type="EMBL" id="CAJVPT010000233">
    <property type="protein sequence ID" value="CAG8441120.1"/>
    <property type="molecule type" value="Genomic_DNA"/>
</dbReference>
<sequence>MQSIHNNFAYREISEGQLQIKVILQSLNIFLQKYIKTMSDYDLPKLFSEINVEELLKILLKESSYHITPEDLIKANTLNEAEHVVFDKILGLIN</sequence>
<reference evidence="1" key="1">
    <citation type="submission" date="2021-06" db="EMBL/GenBank/DDBJ databases">
        <authorList>
            <person name="Kallberg Y."/>
            <person name="Tangrot J."/>
            <person name="Rosling A."/>
        </authorList>
    </citation>
    <scope>NUCLEOTIDE SEQUENCE</scope>
    <source>
        <strain evidence="1">CL356</strain>
    </source>
</reference>
<protein>
    <submittedName>
        <fullName evidence="1">10276_t:CDS:1</fullName>
    </submittedName>
</protein>
<evidence type="ECO:0000313" key="2">
    <source>
        <dbReference type="Proteomes" id="UP000789525"/>
    </source>
</evidence>
<proteinExistence type="predicted"/>
<keyword evidence="2" id="KW-1185">Reference proteome</keyword>
<dbReference type="Proteomes" id="UP000789525">
    <property type="component" value="Unassembled WGS sequence"/>
</dbReference>